<dbReference type="EnsemblBacteria" id="ABA81260">
    <property type="protein sequence ID" value="ABA81260"/>
    <property type="gene ID" value="RSP_3647"/>
</dbReference>
<accession>Q3IW24</accession>
<sequence length="175" mass="19096">MPVILTVDRLLREEGPVLIFRGRTGSPPANLRSFPAGFADRLWRRGQVRERRIAFEPCRLQPRDLRPPRVGFGGDDRLRCGVGALCGLAVTGPRWVRLGRAHSCSLFCWRDRSSRAYSGRSGRHTNVRLVAVCAAPGSGLLCGAGTGRREGPNVARTAPADGSWPGRQATALMPR</sequence>
<evidence type="ECO:0000313" key="3">
    <source>
        <dbReference type="Proteomes" id="UP000002703"/>
    </source>
</evidence>
<keyword evidence="3" id="KW-1185">Reference proteome</keyword>
<evidence type="ECO:0000313" key="2">
    <source>
        <dbReference type="EMBL" id="ABA81260.1"/>
    </source>
</evidence>
<dbReference type="KEGG" id="rsp:RSP_3647"/>
<proteinExistence type="predicted"/>
<name>Q3IW24_CERS4</name>
<protein>
    <submittedName>
        <fullName evidence="2">Uncharacterized protein</fullName>
    </submittedName>
</protein>
<dbReference type="Proteomes" id="UP000002703">
    <property type="component" value="Chromosome 2"/>
</dbReference>
<reference evidence="3" key="1">
    <citation type="submission" date="2005-09" db="EMBL/GenBank/DDBJ databases">
        <title>Complete sequence of chromosome 2 of Rhodobacter sphaeroides 2.4.1.</title>
        <authorList>
            <person name="Copeland A."/>
            <person name="Lucas S."/>
            <person name="Lapidus A."/>
            <person name="Barry K."/>
            <person name="Detter J.C."/>
            <person name="Glavina T."/>
            <person name="Hammon N."/>
            <person name="Israni S."/>
            <person name="Pitluck S."/>
            <person name="Richardson P."/>
            <person name="Mackenzie C."/>
            <person name="Choudhary M."/>
            <person name="Larimer F."/>
            <person name="Hauser L.J."/>
            <person name="Land M."/>
            <person name="Donohue T.J."/>
            <person name="Kaplan S."/>
        </authorList>
    </citation>
    <scope>NUCLEOTIDE SEQUENCE [LARGE SCALE GENOMIC DNA]</scope>
    <source>
        <strain evidence="3">ATCC 17023 / DSM 158 / JCM 6121 / CCUG 31486 / LMG 2827 / NBRC 12203 / NCIMB 8253 / ATH 2.4.1.</strain>
    </source>
</reference>
<dbReference type="AlphaFoldDB" id="Q3IW24"/>
<dbReference type="EMBL" id="CP000144">
    <property type="protein sequence ID" value="ABA81260.1"/>
    <property type="molecule type" value="Genomic_DNA"/>
</dbReference>
<feature type="region of interest" description="Disordered" evidence="1">
    <location>
        <begin position="148"/>
        <end position="175"/>
    </location>
</feature>
<evidence type="ECO:0000256" key="1">
    <source>
        <dbReference type="SAM" id="MobiDB-lite"/>
    </source>
</evidence>
<gene>
    <name evidence="2" type="ORF">RSP_3647</name>
</gene>
<organism evidence="2 3">
    <name type="scientific">Cereibacter sphaeroides (strain ATCC 17023 / DSM 158 / JCM 6121 / CCUG 31486 / LMG 2827 / NBRC 12203 / NCIMB 8253 / ATH 2.4.1.)</name>
    <name type="common">Rhodobacter sphaeroides</name>
    <dbReference type="NCBI Taxonomy" id="272943"/>
    <lineage>
        <taxon>Bacteria</taxon>
        <taxon>Pseudomonadati</taxon>
        <taxon>Pseudomonadota</taxon>
        <taxon>Alphaproteobacteria</taxon>
        <taxon>Rhodobacterales</taxon>
        <taxon>Paracoccaceae</taxon>
        <taxon>Cereibacter</taxon>
    </lineage>
</organism>